<reference evidence="3" key="1">
    <citation type="journal article" date="2019" name="Int. J. Syst. Evol. Microbiol.">
        <title>The Global Catalogue of Microorganisms (GCM) 10K type strain sequencing project: providing services to taxonomists for standard genome sequencing and annotation.</title>
        <authorList>
            <consortium name="The Broad Institute Genomics Platform"/>
            <consortium name="The Broad Institute Genome Sequencing Center for Infectious Disease"/>
            <person name="Wu L."/>
            <person name="Ma J."/>
        </authorList>
    </citation>
    <scope>NUCLEOTIDE SEQUENCE [LARGE SCALE GENOMIC DNA]</scope>
    <source>
        <strain evidence="3">JCM 19134</strain>
    </source>
</reference>
<accession>A0AAV3U1D2</accession>
<evidence type="ECO:0000313" key="2">
    <source>
        <dbReference type="EMBL" id="GAA4940109.1"/>
    </source>
</evidence>
<proteinExistence type="predicted"/>
<organism evidence="2 3">
    <name type="scientific">Halioxenophilus aromaticivorans</name>
    <dbReference type="NCBI Taxonomy" id="1306992"/>
    <lineage>
        <taxon>Bacteria</taxon>
        <taxon>Pseudomonadati</taxon>
        <taxon>Pseudomonadota</taxon>
        <taxon>Gammaproteobacteria</taxon>
        <taxon>Alteromonadales</taxon>
        <taxon>Alteromonadaceae</taxon>
        <taxon>Halioxenophilus</taxon>
    </lineage>
</organism>
<feature type="transmembrane region" description="Helical" evidence="1">
    <location>
        <begin position="83"/>
        <end position="104"/>
    </location>
</feature>
<sequence length="109" mass="12123">MVSENQRAPIYIDVAHRAALMYSFAALVMAQLLIYSPYSATFQLWIAAVPLFFFAVSIATYIKLGLQGQTRSQFSDKNFTTTWGMWALIVGEVGGVSMIVLGFVQTQFV</sequence>
<comment type="caution">
    <text evidence="2">The sequence shown here is derived from an EMBL/GenBank/DDBJ whole genome shotgun (WGS) entry which is preliminary data.</text>
</comment>
<feature type="transmembrane region" description="Helical" evidence="1">
    <location>
        <begin position="44"/>
        <end position="62"/>
    </location>
</feature>
<dbReference type="EMBL" id="BAABLX010000011">
    <property type="protein sequence ID" value="GAA4940109.1"/>
    <property type="molecule type" value="Genomic_DNA"/>
</dbReference>
<keyword evidence="1" id="KW-1133">Transmembrane helix</keyword>
<dbReference type="AlphaFoldDB" id="A0AAV3U1D2"/>
<feature type="transmembrane region" description="Helical" evidence="1">
    <location>
        <begin position="20"/>
        <end position="38"/>
    </location>
</feature>
<gene>
    <name evidence="2" type="ORF">GCM10025791_17970</name>
</gene>
<dbReference type="Proteomes" id="UP001409585">
    <property type="component" value="Unassembled WGS sequence"/>
</dbReference>
<keyword evidence="3" id="KW-1185">Reference proteome</keyword>
<protein>
    <submittedName>
        <fullName evidence="2">Uncharacterized protein</fullName>
    </submittedName>
</protein>
<name>A0AAV3U1D2_9ALTE</name>
<keyword evidence="1" id="KW-0812">Transmembrane</keyword>
<keyword evidence="1" id="KW-0472">Membrane</keyword>
<evidence type="ECO:0000256" key="1">
    <source>
        <dbReference type="SAM" id="Phobius"/>
    </source>
</evidence>
<evidence type="ECO:0000313" key="3">
    <source>
        <dbReference type="Proteomes" id="UP001409585"/>
    </source>
</evidence>